<dbReference type="Proteomes" id="UP000243197">
    <property type="component" value="Chromosome"/>
</dbReference>
<dbReference type="Pfam" id="PF02686">
    <property type="entry name" value="GatC"/>
    <property type="match status" value="1"/>
</dbReference>
<dbReference type="NCBIfam" id="TIGR00135">
    <property type="entry name" value="gatC"/>
    <property type="match status" value="1"/>
</dbReference>
<reference evidence="2 3" key="1">
    <citation type="submission" date="2014-03" db="EMBL/GenBank/DDBJ databases">
        <title>complete genome sequence of Flavobacteriaceae bacterium JBKA-6.</title>
        <authorList>
            <person name="Takano T."/>
            <person name="Nakamura Y."/>
            <person name="Takuma S."/>
            <person name="Yasuike M."/>
            <person name="Matsuyama T."/>
            <person name="Sakai T."/>
            <person name="Fujiwara A."/>
            <person name="Kimoto K."/>
            <person name="Fukuda Y."/>
            <person name="Kondo H."/>
            <person name="Hirono I."/>
            <person name="Nakayasu C."/>
        </authorList>
    </citation>
    <scope>NUCLEOTIDE SEQUENCE [LARGE SCALE GENOMIC DNA]</scope>
    <source>
        <strain evidence="2 3">JBKA-6</strain>
    </source>
</reference>
<dbReference type="AlphaFoldDB" id="A0A1J1EAL2"/>
<keyword evidence="1" id="KW-0436">Ligase</keyword>
<proteinExistence type="inferred from homology"/>
<dbReference type="GO" id="GO:0005524">
    <property type="term" value="F:ATP binding"/>
    <property type="evidence" value="ECO:0007669"/>
    <property type="project" value="UniProtKB-KW"/>
</dbReference>
<dbReference type="InterPro" id="IPR036113">
    <property type="entry name" value="Asp/Glu-ADT_sf_sub_c"/>
</dbReference>
<comment type="function">
    <text evidence="1">Allows the formation of correctly charged Asn-tRNA(Asn) or Gln-tRNA(Gln) through the transamidation of misacylated Asp-tRNA(Asn) or Glu-tRNA(Gln) in organisms which lack either or both of asparaginyl-tRNA or glutaminyl-tRNA synthetases. The reaction takes place in the presence of glutamine and ATP through an activated phospho-Asp-tRNA(Asn) or phospho-Glu-tRNA(Gln).</text>
</comment>
<evidence type="ECO:0000313" key="3">
    <source>
        <dbReference type="Proteomes" id="UP000243197"/>
    </source>
</evidence>
<evidence type="ECO:0000313" key="2">
    <source>
        <dbReference type="EMBL" id="BAV94979.1"/>
    </source>
</evidence>
<dbReference type="KEGG" id="ise:JBKA6_0966"/>
<comment type="subunit">
    <text evidence="1">Heterotrimer of A, B and C subunits.</text>
</comment>
<dbReference type="SUPFAM" id="SSF141000">
    <property type="entry name" value="Glu-tRNAGln amidotransferase C subunit"/>
    <property type="match status" value="1"/>
</dbReference>
<dbReference type="GO" id="GO:0016740">
    <property type="term" value="F:transferase activity"/>
    <property type="evidence" value="ECO:0007669"/>
    <property type="project" value="UniProtKB-KW"/>
</dbReference>
<sequence length="94" mass="11090">MKVSIDKIDKLAKLAKLHFNEEEKQIMLDNLNNMVSFIDCLNEVNTDNVEPLVYINQNTNVFREDSPRDWINQEEALKNAPEKDGNYFRLPKFM</sequence>
<comment type="catalytic activity">
    <reaction evidence="1">
        <text>L-aspartyl-tRNA(Asn) + L-glutamine + ATP + H2O = L-asparaginyl-tRNA(Asn) + L-glutamate + ADP + phosphate + 2 H(+)</text>
        <dbReference type="Rhea" id="RHEA:14513"/>
        <dbReference type="Rhea" id="RHEA-COMP:9674"/>
        <dbReference type="Rhea" id="RHEA-COMP:9677"/>
        <dbReference type="ChEBI" id="CHEBI:15377"/>
        <dbReference type="ChEBI" id="CHEBI:15378"/>
        <dbReference type="ChEBI" id="CHEBI:29985"/>
        <dbReference type="ChEBI" id="CHEBI:30616"/>
        <dbReference type="ChEBI" id="CHEBI:43474"/>
        <dbReference type="ChEBI" id="CHEBI:58359"/>
        <dbReference type="ChEBI" id="CHEBI:78515"/>
        <dbReference type="ChEBI" id="CHEBI:78516"/>
        <dbReference type="ChEBI" id="CHEBI:456216"/>
    </reaction>
</comment>
<keyword evidence="1" id="KW-0547">Nucleotide-binding</keyword>
<comment type="catalytic activity">
    <reaction evidence="1">
        <text>L-glutamyl-tRNA(Gln) + L-glutamine + ATP + H2O = L-glutaminyl-tRNA(Gln) + L-glutamate + ADP + phosphate + H(+)</text>
        <dbReference type="Rhea" id="RHEA:17521"/>
        <dbReference type="Rhea" id="RHEA-COMP:9681"/>
        <dbReference type="Rhea" id="RHEA-COMP:9684"/>
        <dbReference type="ChEBI" id="CHEBI:15377"/>
        <dbReference type="ChEBI" id="CHEBI:15378"/>
        <dbReference type="ChEBI" id="CHEBI:29985"/>
        <dbReference type="ChEBI" id="CHEBI:30616"/>
        <dbReference type="ChEBI" id="CHEBI:43474"/>
        <dbReference type="ChEBI" id="CHEBI:58359"/>
        <dbReference type="ChEBI" id="CHEBI:78520"/>
        <dbReference type="ChEBI" id="CHEBI:78521"/>
        <dbReference type="ChEBI" id="CHEBI:456216"/>
    </reaction>
</comment>
<dbReference type="GO" id="GO:0006412">
    <property type="term" value="P:translation"/>
    <property type="evidence" value="ECO:0007669"/>
    <property type="project" value="UniProtKB-UniRule"/>
</dbReference>
<keyword evidence="1" id="KW-0648">Protein biosynthesis</keyword>
<organism evidence="2 3">
    <name type="scientific">Ichthyobacterium seriolicida</name>
    <dbReference type="NCBI Taxonomy" id="242600"/>
    <lineage>
        <taxon>Bacteria</taxon>
        <taxon>Pseudomonadati</taxon>
        <taxon>Bacteroidota</taxon>
        <taxon>Flavobacteriia</taxon>
        <taxon>Flavobacteriales</taxon>
        <taxon>Ichthyobacteriaceae</taxon>
        <taxon>Ichthyobacterium</taxon>
    </lineage>
</organism>
<dbReference type="GO" id="GO:0070681">
    <property type="term" value="P:glutaminyl-tRNAGln biosynthesis via transamidation"/>
    <property type="evidence" value="ECO:0007669"/>
    <property type="project" value="TreeGrafter"/>
</dbReference>
<keyword evidence="1" id="KW-0067">ATP-binding</keyword>
<dbReference type="PANTHER" id="PTHR15004:SF0">
    <property type="entry name" value="GLUTAMYL-TRNA(GLN) AMIDOTRANSFERASE SUBUNIT C, MITOCHONDRIAL"/>
    <property type="match status" value="1"/>
</dbReference>
<dbReference type="Gene3D" id="1.10.20.60">
    <property type="entry name" value="Glu-tRNAGln amidotransferase C subunit, N-terminal domain"/>
    <property type="match status" value="1"/>
</dbReference>
<dbReference type="GO" id="GO:0006450">
    <property type="term" value="P:regulation of translational fidelity"/>
    <property type="evidence" value="ECO:0007669"/>
    <property type="project" value="InterPro"/>
</dbReference>
<dbReference type="EC" id="6.3.5.-" evidence="1"/>
<comment type="similarity">
    <text evidence="1">Belongs to the GatC family.</text>
</comment>
<dbReference type="GO" id="GO:0050566">
    <property type="term" value="F:asparaginyl-tRNA synthase (glutamine-hydrolyzing) activity"/>
    <property type="evidence" value="ECO:0007669"/>
    <property type="project" value="RHEA"/>
</dbReference>
<dbReference type="InterPro" id="IPR003837">
    <property type="entry name" value="GatC"/>
</dbReference>
<dbReference type="HAMAP" id="MF_00122">
    <property type="entry name" value="GatC"/>
    <property type="match status" value="1"/>
</dbReference>
<gene>
    <name evidence="1" type="primary">gatC</name>
    <name evidence="2" type="ORF">JBKA6_0966</name>
</gene>
<accession>A0A1J1EAL2</accession>
<dbReference type="GO" id="GO:0050567">
    <property type="term" value="F:glutaminyl-tRNA synthase (glutamine-hydrolyzing) activity"/>
    <property type="evidence" value="ECO:0007669"/>
    <property type="project" value="UniProtKB-UniRule"/>
</dbReference>
<dbReference type="PANTHER" id="PTHR15004">
    <property type="entry name" value="GLUTAMYL-TRNA(GLN) AMIDOTRANSFERASE SUBUNIT C, MITOCHONDRIAL"/>
    <property type="match status" value="1"/>
</dbReference>
<dbReference type="RefSeq" id="WP_096686397.1">
    <property type="nucleotide sequence ID" value="NZ_AP014564.1"/>
</dbReference>
<dbReference type="EMBL" id="AP014564">
    <property type="protein sequence ID" value="BAV94979.1"/>
    <property type="molecule type" value="Genomic_DNA"/>
</dbReference>
<name>A0A1J1EAL2_9FLAO</name>
<protein>
    <recommendedName>
        <fullName evidence="1">Aspartyl/glutamyl-tRNA(Asn/Gln) amidotransferase subunit C</fullName>
        <shortName evidence="1">Asp/Glu-ADT subunit C</shortName>
        <ecNumber evidence="1">6.3.5.-</ecNumber>
    </recommendedName>
</protein>
<evidence type="ECO:0000256" key="1">
    <source>
        <dbReference type="HAMAP-Rule" id="MF_00122"/>
    </source>
</evidence>
<keyword evidence="2" id="KW-0808">Transferase</keyword>
<dbReference type="OrthoDB" id="9813938at2"/>
<keyword evidence="3" id="KW-1185">Reference proteome</keyword>